<reference evidence="1 2" key="1">
    <citation type="submission" date="2016-10" db="EMBL/GenBank/DDBJ databases">
        <authorList>
            <person name="Varghese N."/>
            <person name="Submissions S."/>
        </authorList>
    </citation>
    <scope>NUCLEOTIDE SEQUENCE [LARGE SCALE GENOMIC DNA]</scope>
    <source>
        <strain evidence="1 2">PL 12/M</strain>
    </source>
</reference>
<dbReference type="PROSITE" id="PS00018">
    <property type="entry name" value="EF_HAND_1"/>
    <property type="match status" value="1"/>
</dbReference>
<proteinExistence type="predicted"/>
<dbReference type="OrthoDB" id="124451at2157"/>
<comment type="caution">
    <text evidence="1">The sequence shown here is derived from an EMBL/GenBank/DDBJ whole genome shotgun (WGS) entry which is preliminary data.</text>
</comment>
<dbReference type="Gene3D" id="2.60.40.4130">
    <property type="match status" value="1"/>
</dbReference>
<sequence length="1175" mass="134437">MKVKFQHRFLVVAIALVTIFSIAMTASAQDDANSLRIYGENGYGAAFPYTDPEAPFDPMNEQAPMKDFVTFNPAMLEDSIVVNNIDSKQKVFARQWFVPEYVEPTGMVWLDDFRCVVQNGNDTSTALITEDESERLIDPSVLSCEWIPNHNEYTWEDVVTDYTYMFVDKHYQPREATAKSPTRSYWTTFWFPIADNDDEQIGLDGYDMNYDGEDDMVVLKKVGDFNFDGYKDVQISSEMMAVNVGDKVQFLDHIVEVEGVYYDGEGEIDRVAVKIFYTGNDEPEQIGELWSVNVGEKNYLSSGRHTVSMNRPQFYEPWYLEIDATSVGSEKVLMTVGRQLYTRETFFVDGAEYDVAMIYGSAYDSVKYITIRNPVPEHKNVEINDLSIVKEMVDNEESLPLLPPYNKVHTMVDDINIPHTETCCEYTGYVGSTLNSAASDGEWYEDDCILANYDTIEERKIYNVDPLNIYFIDKTNEPRFHTDLLEILDEGAELSNIEDTEAWKWLHIRTMPEFYKDFVYPELPDIDDGTGDFLFTSSFVAENSMKCEDFAEYICDPNNFVWPQRIMFTYDQETGAEDIYVNEIDTETNGLRVYGEDNMDAAFPYTDPEAPFDPLNAEAPQKDFVTLNPAKIKAGIVVDNKDSHEKVFFRQWFVPEYDEPTGRVWLDKPNKYIWEDVVNEYTYMFIDKHYQPTAGTATPQGNPSNPWDVTMQEDSFWTYFWFPAADNDASQVGLDSFDINYDGKDDKTYLMAAADFNSDGRKDIALGSELFALAVGDKIQFLDHIVEIEGIYYDGEGEIDRVAVKVFYNGNNEQNPTYPGPEQIGGLYSVNVEQGVLSAGRHTVSMNLPDFYEPWAMQILGTSSDSSKVLIRVGRLLHTGESFFVDGAEYAVPMIYGPEENSVKYITIRNPIPEHQDVKLNDLSVTKEMVDDNEIMPVLPPFNREHIMIDDIDVPHSVPDESMTCYYGQWYDSSAGNEDLLWYHDMYINSVYDTISKRMFTVPATEIYFTGKDYEDRFHTNLLELLRECQADETWKWLHIYTMPDFYKEFVYPDVPNAGGSGDYLLTSSFTAPNTVLCESVEIPPVYPRMMFTYDPTDGTGLYMNGGAPAVEPPVDEIKGDYDGNEIVNFDDFVEFAACYNSVMGDSNYNAIFDFDDDGDVDFDDFVEFAGVYQS</sequence>
<dbReference type="RefSeq" id="WP_091711097.1">
    <property type="nucleotide sequence ID" value="NZ_FNCA01000014.1"/>
</dbReference>
<evidence type="ECO:0000313" key="1">
    <source>
        <dbReference type="EMBL" id="SDG37252.1"/>
    </source>
</evidence>
<evidence type="ECO:0008006" key="3">
    <source>
        <dbReference type="Google" id="ProtNLM"/>
    </source>
</evidence>
<accession>A0A7Z7B1J2</accession>
<gene>
    <name evidence="1" type="ORF">SAMN04488589_2839</name>
</gene>
<dbReference type="Proteomes" id="UP000199259">
    <property type="component" value="Unassembled WGS sequence"/>
</dbReference>
<protein>
    <recommendedName>
        <fullName evidence="3">EF-hand domain-containing protein</fullName>
    </recommendedName>
</protein>
<dbReference type="EMBL" id="FNCA01000014">
    <property type="protein sequence ID" value="SDG37252.1"/>
    <property type="molecule type" value="Genomic_DNA"/>
</dbReference>
<dbReference type="InterPro" id="IPR018247">
    <property type="entry name" value="EF_Hand_1_Ca_BS"/>
</dbReference>
<evidence type="ECO:0000313" key="2">
    <source>
        <dbReference type="Proteomes" id="UP000199259"/>
    </source>
</evidence>
<organism evidence="1 2">
    <name type="scientific">Methanolobus vulcani</name>
    <dbReference type="NCBI Taxonomy" id="38026"/>
    <lineage>
        <taxon>Archaea</taxon>
        <taxon>Methanobacteriati</taxon>
        <taxon>Methanobacteriota</taxon>
        <taxon>Stenosarchaea group</taxon>
        <taxon>Methanomicrobia</taxon>
        <taxon>Methanosarcinales</taxon>
        <taxon>Methanosarcinaceae</taxon>
        <taxon>Methanolobus</taxon>
    </lineage>
</organism>
<dbReference type="AlphaFoldDB" id="A0A7Z7B1J2"/>
<keyword evidence="2" id="KW-1185">Reference proteome</keyword>
<name>A0A7Z7B1J2_9EURY</name>